<gene>
    <name evidence="33" type="ORF">llap_6355</name>
</gene>
<protein>
    <recommendedName>
        <fullName evidence="27">Chromatin assembly factor 1 subunit B</fullName>
        <ecNumber evidence="24">1.1.1.184</ecNumber>
    </recommendedName>
    <alternativeName>
        <fullName evidence="28">Chromatin assembly factor I p60 subunit</fullName>
    </alternativeName>
</protein>
<evidence type="ECO:0000256" key="18">
    <source>
        <dbReference type="ARBA" id="ARBA00023054"/>
    </source>
</evidence>
<organism evidence="33 34">
    <name type="scientific">Limosa lapponica baueri</name>
    <dbReference type="NCBI Taxonomy" id="1758121"/>
    <lineage>
        <taxon>Eukaryota</taxon>
        <taxon>Metazoa</taxon>
        <taxon>Chordata</taxon>
        <taxon>Craniata</taxon>
        <taxon>Vertebrata</taxon>
        <taxon>Euteleostomi</taxon>
        <taxon>Archelosauria</taxon>
        <taxon>Archosauria</taxon>
        <taxon>Dinosauria</taxon>
        <taxon>Saurischia</taxon>
        <taxon>Theropoda</taxon>
        <taxon>Coelurosauria</taxon>
        <taxon>Aves</taxon>
        <taxon>Neognathae</taxon>
        <taxon>Neoaves</taxon>
        <taxon>Charadriiformes</taxon>
        <taxon>Scolopacidae</taxon>
        <taxon>Limosa</taxon>
    </lineage>
</organism>
<dbReference type="Pfam" id="PF13589">
    <property type="entry name" value="HATPase_c_3"/>
    <property type="match status" value="1"/>
</dbReference>
<evidence type="ECO:0000256" key="12">
    <source>
        <dbReference type="ARBA" id="ARBA00022833"/>
    </source>
</evidence>
<keyword evidence="10" id="KW-0227">DNA damage</keyword>
<dbReference type="InterPro" id="IPR056458">
    <property type="entry name" value="TPR_DOP1_M"/>
</dbReference>
<evidence type="ECO:0000256" key="7">
    <source>
        <dbReference type="ARBA" id="ARBA00022705"/>
    </source>
</evidence>
<dbReference type="EMBL" id="KZ505912">
    <property type="protein sequence ID" value="PKU43333.1"/>
    <property type="molecule type" value="Genomic_DNA"/>
</dbReference>
<feature type="compositionally biased region" description="Basic and acidic residues" evidence="31">
    <location>
        <begin position="796"/>
        <end position="809"/>
    </location>
</feature>
<dbReference type="InterPro" id="IPR036322">
    <property type="entry name" value="WD40_repeat_dom_sf"/>
</dbReference>
<feature type="region of interest" description="Disordered" evidence="31">
    <location>
        <begin position="2470"/>
        <end position="2510"/>
    </location>
</feature>
<sequence>MSSVPVAVVTGSNKGIGFAIVRALCKQFPGDVYLTARDPGRGQEAVAKLQEEGLRALFHQLDIDDLQSIRALRDFLKEKYGGLNVLVNNAGIAFKGRVVNVSSMVSSSALRGCSQELQQKFRSDTITEDELVELMNKFVEDTKKSVHEKEGWPNTAYGVSKIGVTVLSRIQARMLNEKRKGDHILLNACCPGWVRTDMAGPKATKSPDEGAETPVYLALLPSDADGPHGEFLSNKTVRTCAIAWIDIDLAFLNLSISLEEFFFILANRRTSVIASIGAKMDPEEQELLGDYRYRNYSSAIEKALRNFESSSEWADLISSLGKLNKVREKEWRELIQIPLALAETSDLGAFAAITPCEKRQLRYFFLLLLSYQGSDIKGGTFAPDSTTSEDHAIYFFGKYSKDLLVESLIEILHQKFPESDTEEQHQAYLKPFRILISLLDKPEIGPQVVGDLFLEVIRAFYSYCKDALGSDLKLSYNQSGNILASAIKENKNASEIVKTVNLLITSLSTDFLWDYMTKCFEDCFRNKSTQMRYPLENISTPTISELCTLLVFLLDVIPLELYSEVQTQYLPQMLSYMVQSLLENMEVLGLPELTHALKTCFKVLSKVQMPPSYLDIETGSGNGNVSIFTLLEVINHSQSLALVIEDRMKRYKVSGHNPFFGKLQMVTLPPIAPGVLKIISEKTDFYQVSLFVVLDSLNCSDGAIGAAAQGWLIRALSLNDVARILEPVLLLLLHPKTQRTSIHYIKQKNSAEDIRDWLCKKKASLKESGISESNSEENLPLSQFTTVDREAIWAEVEKDPEKPELKTGDSENDGSCNPVTLHEADGDQDNSEHTESADTSTGHDSENTSSFSPSLELQEMSNEDNDSAATDGKETTNHMSLLNAFLPESSKSSAALNLVRADSERTQASESLSSDEEVDLELQEITHSRLLKQQKEKQEMIEALFKHMLLYLQPYDSKRVLYAFSVLEAVLKTNPKEFIEAVASTSMDTSSTAHLNLIYNLLARHQEALVGQSFYGKLQTQSPTMCPHSLLIELLTYLCLSFLRSYYPCYLKVTQRDVLGNRDVQVKSVEVLIRMMTQLATMAKATESKNVDFIRNLLGRCKIQEFVLLSLSASMYTSQKRYELLMADGVNNVPEEELFEESLINFGHDQIWSEHPLQIELLKLLQVLIVLEHHLGQTPEEQENQQDLSKEWQQALNFQQAIGAMHYVYPHPITSQGLFVSAVVRGLQPEYGYGMHPTWVGLVTCSLPYFGKSLGWTVAPFIVQICKNLDELVKQYENEAVKTSAKTSARENVTPDYPLTLLEGLTTIGHFCLLDHPNQTRKMNISSKTPLVQEDNLKEASQVAKRSEISKSSSCSAEPANLRNARNAILEELPRIINTMSLLWSVIKREDSQKRPTDFFGTTKGSSSVYFKATKTLRTKILEFLNPLTAQLGIQLMAAIAAVWNSKKPHRNQSKIKILPVASASQLILVDLVCALNTLKIDTILHLVKEVVKKPSQIKGEEKSSLVDIPVLQFSYAFIQRLPVSALQENFQSLLGLLKESVQLNLAPPGHFLLLSILNDFVTRTPTLENKKDQKDLQEVTQKILDAVGTVAGSSLEQTSWLSRNLEVKAQPQILPDDFNIEDVNDTTVAPSSMVSASAPSIYSVQALSLLAEVLASLLDMVYRSDEKEKAVPLISRLLYYVFPYLRNHSAYNIPSFRAGAQLLSSLSGYAYTKRAWKKEVLELYMDPAFFQMDTSCTHWRSIIDHLLTHEKTMFKDLMNMQSSALKLYPSFEQKAMLLKRQAFAVFSGETDQYHLYLPLIQERLTENLRVGQTSIVAAQMFLFFRVLLLRISPQHLTSLWPIMVTELIQTFLQLEEDLTEEDEPSKSNSKISKQKVSGDGSGSDIQQNELSLYLSACKFLDTALSFPPDRMQLFQMYKWAFVPEVDTESSTVTSHLVENHQECRPHITRIMDLLKMKYGEPNNTEGISKKHKCPLLNFRSVSSITQLMPFFKTLCCAFRANRSESQNSHTTASLSADYIGSNGIKILQQLEESVECDFLENMEDNAYDPDVSAKQIWIDKTVINDNICLTFTDNGNGMNSEKLHKMLSFGFSEKSAMNGRVPVGLYGNGFKSGSMRLGKDAIVFTKNGETMSISDPTESKNSLKAILTHSLFSTEEKLLAELDAIMGKKGTRIIIWNLRRDKNDKTEFDFDKDKYDIRIPEDLDETGKRGYKKQERLDQIVPESDYSLRAKTVRITFGFNCRNKDHYGIMMYHKNRLIKAYERVGCQLKANNMGVGVVGIIECNFLKPTHNKQDFDYTNEYRLTIAALGEKLNDYWNEMKTKKNEECPLALPVEEIQKQPDQTWVQCDACLKWRKLPDGIEHLPEKWYCSLNPDPQFRNCNVPEEPEDDDLIHPTYEKTYKKKDREKLKKRLEYSHQINNEMFLKTPVSSSKDFKTFSAASGKEVPRSLLPETSNASVKRSLLILHRAVSSPHSDSDNSLKRKTPSCTTPVSLKTPRLNDKTFNNHDDDDDEDVIILEESSTPKPSAESDVPVIKTECINLDQEAKQKENCDVGEPCSAVATESKSEQSTSATQTELPKLVVKKEEMEDDTDIQVPTAEVETKQYNANDSSETSVGLELKNQLQLLNKEKEMYQNKCEVLTKQVETLEQRILEMNNKYVKKEMCHQSTETVSSFEGENVHERRLAEVTTLYEQALEEIAKLKEQCSTLQNLKTECSKCADGENKSEVDEIAVQLDDVFRQLDKCSIERDRYKSEIELLEVEKNQIACQCEELKAEIAQLKASIPQAVARANNSTTSNVEDSVNFSDGESLKLRSLRVNVGQLLATIMPDLDLQQSKAACGVESILVDHWREQAGVACPKLANMKVITCEIAWHNKEPVYSLDFQHVADGKINRLASAGVDTAVRIWKVEKGPDGKAIVEFLSNLARHTKAVNVVRFSPSGEILASGGDDAVILLWKLNDSKELEPLAFQDEDEAQLNKENWTVVKTLRGHLEDVYDICWTSDGNYMASASVDNTAIMWDVNKGQKVSILNEHKSYVQGITWDPLSQYIATLSCDRILRVYNAQTKRVAFNVTKMPSGSGAEGEARSYRMFHDDSMKSFFRRLSFTPDGSYLLTPAGCVESGENVTNTTYVFSRNNLKRPVGHLPCPGKATLAVRCCPVYFELRRAFNKGTVSPLGSIILQQIWEMANMATILCPSLLTSC</sequence>
<feature type="repeat" description="WD" evidence="29">
    <location>
        <begin position="3030"/>
        <end position="3071"/>
    </location>
</feature>
<dbReference type="PROSITE" id="PS50294">
    <property type="entry name" value="WD_REPEATS_REGION"/>
    <property type="match status" value="2"/>
</dbReference>
<evidence type="ECO:0000256" key="13">
    <source>
        <dbReference type="ARBA" id="ARBA00022853"/>
    </source>
</evidence>
<feature type="coiled-coil region" evidence="30">
    <location>
        <begin position="2617"/>
        <end position="2658"/>
    </location>
</feature>
<evidence type="ECO:0000256" key="14">
    <source>
        <dbReference type="ARBA" id="ARBA00022857"/>
    </source>
</evidence>
<keyword evidence="15" id="KW-0653">Protein transport</keyword>
<evidence type="ECO:0000256" key="9">
    <source>
        <dbReference type="ARBA" id="ARBA00022737"/>
    </source>
</evidence>
<keyword evidence="19" id="KW-0472">Membrane</keyword>
<dbReference type="GO" id="GO:0006895">
    <property type="term" value="P:Golgi to endosome transport"/>
    <property type="evidence" value="ECO:0007669"/>
    <property type="project" value="InterPro"/>
</dbReference>
<dbReference type="Pfam" id="PF24601">
    <property type="entry name" value="TPR_DOP1"/>
    <property type="match status" value="1"/>
</dbReference>
<dbReference type="InterPro" id="IPR045313">
    <property type="entry name" value="CBR1-like"/>
</dbReference>
<keyword evidence="7" id="KW-0235">DNA replication</keyword>
<evidence type="ECO:0000256" key="4">
    <source>
        <dbReference type="ARBA" id="ARBA00007306"/>
    </source>
</evidence>
<dbReference type="Proteomes" id="UP000233556">
    <property type="component" value="Unassembled WGS sequence"/>
</dbReference>
<dbReference type="GO" id="GO:0005829">
    <property type="term" value="C:cytosol"/>
    <property type="evidence" value="ECO:0007669"/>
    <property type="project" value="GOC"/>
</dbReference>
<dbReference type="GO" id="GO:0005802">
    <property type="term" value="C:trans-Golgi network"/>
    <property type="evidence" value="ECO:0007669"/>
    <property type="project" value="TreeGrafter"/>
</dbReference>
<dbReference type="GO" id="GO:0005634">
    <property type="term" value="C:nucleus"/>
    <property type="evidence" value="ECO:0007669"/>
    <property type="project" value="UniProtKB-SubCell"/>
</dbReference>
<dbReference type="InterPro" id="IPR036291">
    <property type="entry name" value="NAD(P)-bd_dom_sf"/>
</dbReference>
<dbReference type="InterPro" id="IPR002347">
    <property type="entry name" value="SDR_fam"/>
</dbReference>
<dbReference type="InterPro" id="IPR015943">
    <property type="entry name" value="WD40/YVTN_repeat-like_dom_sf"/>
</dbReference>
<feature type="repeat" description="WD" evidence="29">
    <location>
        <begin position="2988"/>
        <end position="3029"/>
    </location>
</feature>
<dbReference type="FunFam" id="2.130.10.10:FF:000248">
    <property type="entry name" value="Chromatin assembly factor 1 subunit B"/>
    <property type="match status" value="1"/>
</dbReference>
<dbReference type="PANTHER" id="PTHR14042:SF23">
    <property type="entry name" value="PROTEIN DOPEY-2"/>
    <property type="match status" value="1"/>
</dbReference>
<dbReference type="PRINTS" id="PR00081">
    <property type="entry name" value="GDHRDH"/>
</dbReference>
<proteinExistence type="inferred from homology"/>
<feature type="compositionally biased region" description="Basic and acidic residues" evidence="31">
    <location>
        <begin position="822"/>
        <end position="846"/>
    </location>
</feature>
<dbReference type="SUPFAM" id="SSF50978">
    <property type="entry name" value="WD40 repeat-like"/>
    <property type="match status" value="1"/>
</dbReference>
<evidence type="ECO:0000256" key="28">
    <source>
        <dbReference type="ARBA" id="ARBA00082781"/>
    </source>
</evidence>
<dbReference type="GO" id="GO:0015031">
    <property type="term" value="P:protein transport"/>
    <property type="evidence" value="ECO:0007669"/>
    <property type="project" value="UniProtKB-KW"/>
</dbReference>
<reference evidence="34" key="1">
    <citation type="submission" date="2017-11" db="EMBL/GenBank/DDBJ databases">
        <authorList>
            <person name="Lima N.C."/>
            <person name="Parody-Merino A.M."/>
            <person name="Battley P.F."/>
            <person name="Fidler A.E."/>
            <person name="Prosdocimi F."/>
        </authorList>
    </citation>
    <scope>NUCLEOTIDE SEQUENCE [LARGE SCALE GENOMIC DNA]</scope>
</reference>
<dbReference type="PROSITE" id="PS51050">
    <property type="entry name" value="ZF_CW"/>
    <property type="match status" value="1"/>
</dbReference>
<keyword evidence="14" id="KW-0521">NADP</keyword>
<dbReference type="Gene3D" id="2.130.10.10">
    <property type="entry name" value="YVTN repeat-like/Quinoprotein amine dehydrogenase"/>
    <property type="match status" value="2"/>
</dbReference>
<evidence type="ECO:0000256" key="21">
    <source>
        <dbReference type="ARBA" id="ARBA00023204"/>
    </source>
</evidence>
<evidence type="ECO:0000256" key="23">
    <source>
        <dbReference type="ARBA" id="ARBA00023306"/>
    </source>
</evidence>
<dbReference type="GO" id="GO:0006281">
    <property type="term" value="P:DNA repair"/>
    <property type="evidence" value="ECO:0007669"/>
    <property type="project" value="UniProtKB-KW"/>
</dbReference>
<dbReference type="PROSITE" id="PS00061">
    <property type="entry name" value="ADH_SHORT"/>
    <property type="match status" value="1"/>
</dbReference>
<feature type="region of interest" description="Disordered" evidence="31">
    <location>
        <begin position="796"/>
        <end position="873"/>
    </location>
</feature>
<comment type="similarity">
    <text evidence="4">Belongs to the WD repeat HIR1 family.</text>
</comment>
<comment type="subcellular location">
    <subcellularLocation>
        <location evidence="2">Golgi apparatus membrane</location>
        <topology evidence="2">Peripheral membrane protein</topology>
    </subcellularLocation>
    <subcellularLocation>
        <location evidence="1">Nucleus</location>
    </subcellularLocation>
</comment>
<keyword evidence="12" id="KW-0862">Zinc</keyword>
<keyword evidence="11" id="KW-0863">Zinc-finger</keyword>
<evidence type="ECO:0000256" key="6">
    <source>
        <dbReference type="ARBA" id="ARBA00022574"/>
    </source>
</evidence>
<dbReference type="Gene3D" id="3.30.565.10">
    <property type="entry name" value="Histidine kinase-like ATPase, C-terminal domain"/>
    <property type="match status" value="1"/>
</dbReference>
<feature type="repeat" description="WD" evidence="29">
    <location>
        <begin position="2925"/>
        <end position="2966"/>
    </location>
</feature>
<evidence type="ECO:0000259" key="32">
    <source>
        <dbReference type="PROSITE" id="PS51050"/>
    </source>
</evidence>
<dbReference type="InterPro" id="IPR036890">
    <property type="entry name" value="HATPase_C_sf"/>
</dbReference>
<dbReference type="GO" id="GO:0004090">
    <property type="term" value="F:carbonyl reductase (NADPH) activity"/>
    <property type="evidence" value="ECO:0007669"/>
    <property type="project" value="UniProtKB-EC"/>
</dbReference>
<evidence type="ECO:0000256" key="29">
    <source>
        <dbReference type="PROSITE-ProRule" id="PRU00221"/>
    </source>
</evidence>
<evidence type="ECO:0000256" key="24">
    <source>
        <dbReference type="ARBA" id="ARBA00026118"/>
    </source>
</evidence>
<evidence type="ECO:0000256" key="3">
    <source>
        <dbReference type="ARBA" id="ARBA00006484"/>
    </source>
</evidence>
<comment type="similarity">
    <text evidence="3">Belongs to the short-chain dehydrogenases/reductases (SDR) family.</text>
</comment>
<dbReference type="SUPFAM" id="SSF55874">
    <property type="entry name" value="ATPase domain of HSP90 chaperone/DNA topoisomerase II/histidine kinase"/>
    <property type="match status" value="1"/>
</dbReference>
<dbReference type="InterPro" id="IPR056459">
    <property type="entry name" value="TPR_DOP1"/>
</dbReference>
<evidence type="ECO:0000256" key="11">
    <source>
        <dbReference type="ARBA" id="ARBA00022771"/>
    </source>
</evidence>
<dbReference type="GO" id="GO:0006325">
    <property type="term" value="P:chromatin organization"/>
    <property type="evidence" value="ECO:0007669"/>
    <property type="project" value="UniProtKB-KW"/>
</dbReference>
<evidence type="ECO:0000256" key="8">
    <source>
        <dbReference type="ARBA" id="ARBA00022723"/>
    </source>
</evidence>
<keyword evidence="5" id="KW-0813">Transport</keyword>
<evidence type="ECO:0000256" key="22">
    <source>
        <dbReference type="ARBA" id="ARBA00023242"/>
    </source>
</evidence>
<keyword evidence="8" id="KW-0479">Metal-binding</keyword>
<dbReference type="PROSITE" id="PS50082">
    <property type="entry name" value="WD_REPEATS_2"/>
    <property type="match status" value="3"/>
</dbReference>
<evidence type="ECO:0000256" key="19">
    <source>
        <dbReference type="ARBA" id="ARBA00023136"/>
    </source>
</evidence>
<comment type="similarity">
    <text evidence="25">Belongs to the DOP1 family.</text>
</comment>
<name>A0A2I0UBH2_LIMLA</name>
<dbReference type="GO" id="GO:0000139">
    <property type="term" value="C:Golgi membrane"/>
    <property type="evidence" value="ECO:0007669"/>
    <property type="project" value="UniProtKB-SubCell"/>
</dbReference>
<dbReference type="CDD" id="cd05324">
    <property type="entry name" value="carb_red_PTCR-like_SDR_c"/>
    <property type="match status" value="1"/>
</dbReference>
<keyword evidence="17" id="KW-0333">Golgi apparatus</keyword>
<dbReference type="InterPro" id="IPR019775">
    <property type="entry name" value="WD40_repeat_CS"/>
</dbReference>
<dbReference type="InterPro" id="IPR041006">
    <property type="entry name" value="Morc_S5"/>
</dbReference>
<dbReference type="Gene3D" id="3.30.40.100">
    <property type="match status" value="1"/>
</dbReference>
<reference evidence="34" key="2">
    <citation type="submission" date="2017-12" db="EMBL/GenBank/DDBJ databases">
        <title>Genome sequence of the Bar-tailed Godwit (Limosa lapponica baueri).</title>
        <authorList>
            <person name="Lima N.C.B."/>
            <person name="Parody-Merino A.M."/>
            <person name="Battley P.F."/>
            <person name="Fidler A.E."/>
            <person name="Prosdocimi F."/>
        </authorList>
    </citation>
    <scope>NUCLEOTIDE SEQUENCE [LARGE SCALE GENOMIC DNA]</scope>
</reference>
<keyword evidence="20" id="KW-0143">Chaperone</keyword>
<evidence type="ECO:0000256" key="31">
    <source>
        <dbReference type="SAM" id="MobiDB-lite"/>
    </source>
</evidence>
<dbReference type="Pfam" id="PF00106">
    <property type="entry name" value="adh_short"/>
    <property type="match status" value="1"/>
</dbReference>
<dbReference type="SMART" id="SM00320">
    <property type="entry name" value="WD40"/>
    <property type="match status" value="4"/>
</dbReference>
<keyword evidence="23" id="KW-0131">Cell cycle</keyword>
<evidence type="ECO:0000256" key="10">
    <source>
        <dbReference type="ARBA" id="ARBA00022763"/>
    </source>
</evidence>
<dbReference type="Pfam" id="PF24597">
    <property type="entry name" value="TPR_DOP1_M"/>
    <property type="match status" value="1"/>
</dbReference>
<evidence type="ECO:0000256" key="27">
    <source>
        <dbReference type="ARBA" id="ARBA00070759"/>
    </source>
</evidence>
<dbReference type="InterPro" id="IPR007249">
    <property type="entry name" value="DOP1_N"/>
</dbReference>
<dbReference type="Pfam" id="PF24105">
    <property type="entry name" value="Beta-prop_CAF1B_HIR1"/>
    <property type="match status" value="1"/>
</dbReference>
<dbReference type="PANTHER" id="PTHR14042">
    <property type="entry name" value="DOPEY-RELATED"/>
    <property type="match status" value="1"/>
</dbReference>
<keyword evidence="18 30" id="KW-0175">Coiled coil</keyword>
<dbReference type="GO" id="GO:0008270">
    <property type="term" value="F:zinc ion binding"/>
    <property type="evidence" value="ECO:0007669"/>
    <property type="project" value="UniProtKB-KW"/>
</dbReference>
<feature type="coiled-coil region" evidence="30">
    <location>
        <begin position="2742"/>
        <end position="2790"/>
    </location>
</feature>
<dbReference type="InterPro" id="IPR001680">
    <property type="entry name" value="WD40_rpt"/>
</dbReference>
<feature type="region of interest" description="Disordered" evidence="31">
    <location>
        <begin position="1860"/>
        <end position="1884"/>
    </location>
</feature>
<evidence type="ECO:0000256" key="17">
    <source>
        <dbReference type="ARBA" id="ARBA00023034"/>
    </source>
</evidence>
<dbReference type="InterPro" id="IPR020904">
    <property type="entry name" value="Sc_DH/Rdtase_CS"/>
</dbReference>
<dbReference type="InterPro" id="IPR055410">
    <property type="entry name" value="Beta-prop_CAF1B_HIR1"/>
</dbReference>
<dbReference type="SUPFAM" id="SSF51735">
    <property type="entry name" value="NAD(P)-binding Rossmann-fold domains"/>
    <property type="match status" value="1"/>
</dbReference>
<dbReference type="Pfam" id="PF24598">
    <property type="entry name" value="DOP1_C"/>
    <property type="match status" value="1"/>
</dbReference>
<evidence type="ECO:0000313" key="34">
    <source>
        <dbReference type="Proteomes" id="UP000233556"/>
    </source>
</evidence>
<dbReference type="FunFam" id="3.30.40.100:FF:000003">
    <property type="entry name" value="MORC family CW-type zinc finger 3"/>
    <property type="match status" value="1"/>
</dbReference>
<evidence type="ECO:0000256" key="2">
    <source>
        <dbReference type="ARBA" id="ARBA00004395"/>
    </source>
</evidence>
<comment type="function">
    <text evidence="26">Acts as a component of the histone chaperone complex chromatin assembly factor 1 (CAF-1), which assembles histone octamers onto DNA during replication and repair. CAF-1 performs the first step of the nucleosome assembly process, bringing newly synthesized histones H3 and H4 to replicating DNA; histones H2A/H2B can bind to this chromatin precursor subsequent to DNA replication to complete the histone octamer.</text>
</comment>
<keyword evidence="9" id="KW-0677">Repeat</keyword>
<evidence type="ECO:0000256" key="15">
    <source>
        <dbReference type="ARBA" id="ARBA00022927"/>
    </source>
</evidence>
<evidence type="ECO:0000256" key="1">
    <source>
        <dbReference type="ARBA" id="ARBA00004123"/>
    </source>
</evidence>
<dbReference type="Pfam" id="PF17942">
    <property type="entry name" value="Morc6_S5"/>
    <property type="match status" value="1"/>
</dbReference>
<dbReference type="Pfam" id="PF04118">
    <property type="entry name" value="Dopey_N"/>
    <property type="match status" value="1"/>
</dbReference>
<feature type="coiled-coil region" evidence="30">
    <location>
        <begin position="2685"/>
        <end position="2712"/>
    </location>
</feature>
<evidence type="ECO:0000256" key="5">
    <source>
        <dbReference type="ARBA" id="ARBA00022448"/>
    </source>
</evidence>
<evidence type="ECO:0000256" key="20">
    <source>
        <dbReference type="ARBA" id="ARBA00023186"/>
    </source>
</evidence>
<dbReference type="Pfam" id="PF07496">
    <property type="entry name" value="zf-CW"/>
    <property type="match status" value="1"/>
</dbReference>
<keyword evidence="13" id="KW-0156">Chromatin regulator</keyword>
<dbReference type="InterPro" id="IPR056457">
    <property type="entry name" value="DOP1_C"/>
</dbReference>
<accession>A0A2I0UBH2</accession>
<dbReference type="InterPro" id="IPR040314">
    <property type="entry name" value="DOP1"/>
</dbReference>
<dbReference type="GO" id="GO:0005768">
    <property type="term" value="C:endosome"/>
    <property type="evidence" value="ECO:0007669"/>
    <property type="project" value="TreeGrafter"/>
</dbReference>
<keyword evidence="6 29" id="KW-0853">WD repeat</keyword>
<feature type="domain" description="CW-type" evidence="32">
    <location>
        <begin position="2339"/>
        <end position="2389"/>
    </location>
</feature>
<dbReference type="EC" id="1.1.1.184" evidence="24"/>
<feature type="compositionally biased region" description="Basic and acidic residues" evidence="31">
    <location>
        <begin position="2498"/>
        <end position="2507"/>
    </location>
</feature>
<dbReference type="GO" id="GO:0006260">
    <property type="term" value="P:DNA replication"/>
    <property type="evidence" value="ECO:0007669"/>
    <property type="project" value="UniProtKB-KW"/>
</dbReference>
<keyword evidence="34" id="KW-1185">Reference proteome</keyword>
<dbReference type="InterPro" id="IPR011124">
    <property type="entry name" value="Znf_CW"/>
</dbReference>
<evidence type="ECO:0000313" key="33">
    <source>
        <dbReference type="EMBL" id="PKU43333.1"/>
    </source>
</evidence>
<dbReference type="PROSITE" id="PS00678">
    <property type="entry name" value="WD_REPEATS_1"/>
    <property type="match status" value="1"/>
</dbReference>
<keyword evidence="21" id="KW-0234">DNA repair</keyword>
<dbReference type="OrthoDB" id="297643at2759"/>
<feature type="compositionally biased region" description="Polar residues" evidence="31">
    <location>
        <begin position="1867"/>
        <end position="1876"/>
    </location>
</feature>
<evidence type="ECO:0000256" key="26">
    <source>
        <dbReference type="ARBA" id="ARBA00055488"/>
    </source>
</evidence>
<dbReference type="Gene3D" id="3.40.50.720">
    <property type="entry name" value="NAD(P)-binding Rossmann-like Domain"/>
    <property type="match status" value="2"/>
</dbReference>
<dbReference type="FunFam" id="2.130.10.10:FF:000274">
    <property type="entry name" value="Chromatin assembly factor 1 subunit B"/>
    <property type="match status" value="1"/>
</dbReference>
<keyword evidence="16" id="KW-0560">Oxidoreductase</keyword>
<keyword evidence="22" id="KW-0539">Nucleus</keyword>
<evidence type="ECO:0000256" key="25">
    <source>
        <dbReference type="ARBA" id="ARBA00046326"/>
    </source>
</evidence>
<evidence type="ECO:0000256" key="16">
    <source>
        <dbReference type="ARBA" id="ARBA00023002"/>
    </source>
</evidence>
<evidence type="ECO:0000256" key="30">
    <source>
        <dbReference type="SAM" id="Coils"/>
    </source>
</evidence>